<evidence type="ECO:0000256" key="2">
    <source>
        <dbReference type="SAM" id="Phobius"/>
    </source>
</evidence>
<sequence length="238" mass="24730" precursor="true">MRRTSLLLSAILTAATSGAACAGNLIVNPGAEADVGSDDGSVVSVTGWTTVGKFTVVRYGASGGTDSTSGFPRPRSPGPDERGRNFFAGGPNNQSSGAYQYIDVSGYSAAIDEGQVSFDLSGYLGGFSSQRDAARLTATFLGDAGAVLGSSSIGPVTANDRDDVTGLLFREAAGYVPIGTIQVRIDLEMRRRDGSYNDGYADDLSFRLNAVPEPAAALMLGIGVGTCMLAARRRRRRP</sequence>
<dbReference type="RefSeq" id="WP_168221513.1">
    <property type="nucleotide sequence ID" value="NZ_CP042997.1"/>
</dbReference>
<feature type="signal peptide" evidence="3">
    <location>
        <begin position="1"/>
        <end position="22"/>
    </location>
</feature>
<evidence type="ECO:0000313" key="5">
    <source>
        <dbReference type="Proteomes" id="UP000324233"/>
    </source>
</evidence>
<dbReference type="PROSITE" id="PS51257">
    <property type="entry name" value="PROKAR_LIPOPROTEIN"/>
    <property type="match status" value="1"/>
</dbReference>
<feature type="transmembrane region" description="Helical" evidence="2">
    <location>
        <begin position="214"/>
        <end position="231"/>
    </location>
</feature>
<keyword evidence="3" id="KW-0732">Signal</keyword>
<gene>
    <name evidence="4" type="ORF">OJF2_01540</name>
</gene>
<accession>A0A5B9VUC0</accession>
<evidence type="ECO:0000313" key="4">
    <source>
        <dbReference type="EMBL" id="QEH31689.1"/>
    </source>
</evidence>
<keyword evidence="2" id="KW-0472">Membrane</keyword>
<evidence type="ECO:0000256" key="1">
    <source>
        <dbReference type="SAM" id="MobiDB-lite"/>
    </source>
</evidence>
<dbReference type="Proteomes" id="UP000324233">
    <property type="component" value="Chromosome"/>
</dbReference>
<protein>
    <recommendedName>
        <fullName evidence="6">PEP-CTERM protein-sorting domain-containing protein</fullName>
    </recommendedName>
</protein>
<dbReference type="AlphaFoldDB" id="A0A5B9VUC0"/>
<name>A0A5B9VUC0_9BACT</name>
<keyword evidence="2" id="KW-1133">Transmembrane helix</keyword>
<proteinExistence type="predicted"/>
<keyword evidence="5" id="KW-1185">Reference proteome</keyword>
<keyword evidence="2" id="KW-0812">Transmembrane</keyword>
<evidence type="ECO:0000256" key="3">
    <source>
        <dbReference type="SAM" id="SignalP"/>
    </source>
</evidence>
<evidence type="ECO:0008006" key="6">
    <source>
        <dbReference type="Google" id="ProtNLM"/>
    </source>
</evidence>
<feature type="chain" id="PRO_5023052094" description="PEP-CTERM protein-sorting domain-containing protein" evidence="3">
    <location>
        <begin position="23"/>
        <end position="238"/>
    </location>
</feature>
<feature type="region of interest" description="Disordered" evidence="1">
    <location>
        <begin position="65"/>
        <end position="92"/>
    </location>
</feature>
<dbReference type="KEGG" id="agv:OJF2_01540"/>
<organism evidence="4 5">
    <name type="scientific">Aquisphaera giovannonii</name>
    <dbReference type="NCBI Taxonomy" id="406548"/>
    <lineage>
        <taxon>Bacteria</taxon>
        <taxon>Pseudomonadati</taxon>
        <taxon>Planctomycetota</taxon>
        <taxon>Planctomycetia</taxon>
        <taxon>Isosphaerales</taxon>
        <taxon>Isosphaeraceae</taxon>
        <taxon>Aquisphaera</taxon>
    </lineage>
</organism>
<dbReference type="InterPro" id="IPR013424">
    <property type="entry name" value="Ice-binding_C"/>
</dbReference>
<dbReference type="NCBIfam" id="TIGR02595">
    <property type="entry name" value="PEP_CTERM"/>
    <property type="match status" value="1"/>
</dbReference>
<dbReference type="EMBL" id="CP042997">
    <property type="protein sequence ID" value="QEH31689.1"/>
    <property type="molecule type" value="Genomic_DNA"/>
</dbReference>
<reference evidence="4 5" key="1">
    <citation type="submission" date="2019-08" db="EMBL/GenBank/DDBJ databases">
        <title>Deep-cultivation of Planctomycetes and their phenomic and genomic characterization uncovers novel biology.</title>
        <authorList>
            <person name="Wiegand S."/>
            <person name="Jogler M."/>
            <person name="Boedeker C."/>
            <person name="Pinto D."/>
            <person name="Vollmers J."/>
            <person name="Rivas-Marin E."/>
            <person name="Kohn T."/>
            <person name="Peeters S.H."/>
            <person name="Heuer A."/>
            <person name="Rast P."/>
            <person name="Oberbeckmann S."/>
            <person name="Bunk B."/>
            <person name="Jeske O."/>
            <person name="Meyerdierks A."/>
            <person name="Storesund J.E."/>
            <person name="Kallscheuer N."/>
            <person name="Luecker S."/>
            <person name="Lage O.M."/>
            <person name="Pohl T."/>
            <person name="Merkel B.J."/>
            <person name="Hornburger P."/>
            <person name="Mueller R.-W."/>
            <person name="Bruemmer F."/>
            <person name="Labrenz M."/>
            <person name="Spormann A.M."/>
            <person name="Op den Camp H."/>
            <person name="Overmann J."/>
            <person name="Amann R."/>
            <person name="Jetten M.S.M."/>
            <person name="Mascher T."/>
            <person name="Medema M.H."/>
            <person name="Devos D.P."/>
            <person name="Kaster A.-K."/>
            <person name="Ovreas L."/>
            <person name="Rohde M."/>
            <person name="Galperin M.Y."/>
            <person name="Jogler C."/>
        </authorList>
    </citation>
    <scope>NUCLEOTIDE SEQUENCE [LARGE SCALE GENOMIC DNA]</scope>
    <source>
        <strain evidence="4 5">OJF2</strain>
    </source>
</reference>